<evidence type="ECO:0000259" key="11">
    <source>
        <dbReference type="Pfam" id="PF04452"/>
    </source>
</evidence>
<dbReference type="PANTHER" id="PTHR30027:SF3">
    <property type="entry name" value="16S RRNA (URACIL(1498)-N(3))-METHYLTRANSFERASE"/>
    <property type="match status" value="1"/>
</dbReference>
<dbReference type="InterPro" id="IPR006700">
    <property type="entry name" value="RsmE"/>
</dbReference>
<dbReference type="GO" id="GO:0008168">
    <property type="term" value="F:methyltransferase activity"/>
    <property type="evidence" value="ECO:0007669"/>
    <property type="project" value="UniProtKB-KW"/>
</dbReference>
<comment type="subcellular location">
    <subcellularLocation>
        <location evidence="1 10">Cytoplasm</location>
    </subcellularLocation>
</comment>
<dbReference type="NCBIfam" id="NF008700">
    <property type="entry name" value="PRK11713.5-4"/>
    <property type="match status" value="1"/>
</dbReference>
<evidence type="ECO:0000256" key="3">
    <source>
        <dbReference type="ARBA" id="ARBA00022490"/>
    </source>
</evidence>
<evidence type="ECO:0000313" key="13">
    <source>
        <dbReference type="Proteomes" id="UP000629025"/>
    </source>
</evidence>
<evidence type="ECO:0000256" key="4">
    <source>
        <dbReference type="ARBA" id="ARBA00022552"/>
    </source>
</evidence>
<evidence type="ECO:0000256" key="1">
    <source>
        <dbReference type="ARBA" id="ARBA00004496"/>
    </source>
</evidence>
<organism evidence="12 13">
    <name type="scientific">Marinobacterium zhoushanense</name>
    <dbReference type="NCBI Taxonomy" id="1679163"/>
    <lineage>
        <taxon>Bacteria</taxon>
        <taxon>Pseudomonadati</taxon>
        <taxon>Pseudomonadota</taxon>
        <taxon>Gammaproteobacteria</taxon>
        <taxon>Oceanospirillales</taxon>
        <taxon>Oceanospirillaceae</taxon>
        <taxon>Marinobacterium</taxon>
    </lineage>
</organism>
<dbReference type="EC" id="2.1.1.193" evidence="10"/>
<dbReference type="PIRSF" id="PIRSF015601">
    <property type="entry name" value="MTase_slr0722"/>
    <property type="match status" value="1"/>
</dbReference>
<comment type="similarity">
    <text evidence="2 10">Belongs to the RNA methyltransferase RsmE family.</text>
</comment>
<dbReference type="EMBL" id="BMIJ01000002">
    <property type="protein sequence ID" value="GGB87346.1"/>
    <property type="molecule type" value="Genomic_DNA"/>
</dbReference>
<evidence type="ECO:0000256" key="6">
    <source>
        <dbReference type="ARBA" id="ARBA00022679"/>
    </source>
</evidence>
<dbReference type="Proteomes" id="UP000629025">
    <property type="component" value="Unassembled WGS sequence"/>
</dbReference>
<gene>
    <name evidence="12" type="ORF">GCM10011352_11600</name>
</gene>
<name>A0ABQ1K3U2_9GAMM</name>
<comment type="catalytic activity">
    <reaction evidence="9 10">
        <text>uridine(1498) in 16S rRNA + S-adenosyl-L-methionine = N(3)-methyluridine(1498) in 16S rRNA + S-adenosyl-L-homocysteine + H(+)</text>
        <dbReference type="Rhea" id="RHEA:42920"/>
        <dbReference type="Rhea" id="RHEA-COMP:10283"/>
        <dbReference type="Rhea" id="RHEA-COMP:10284"/>
        <dbReference type="ChEBI" id="CHEBI:15378"/>
        <dbReference type="ChEBI" id="CHEBI:57856"/>
        <dbReference type="ChEBI" id="CHEBI:59789"/>
        <dbReference type="ChEBI" id="CHEBI:65315"/>
        <dbReference type="ChEBI" id="CHEBI:74502"/>
        <dbReference type="EC" id="2.1.1.193"/>
    </reaction>
</comment>
<keyword evidence="7 10" id="KW-0949">S-adenosyl-L-methionine</keyword>
<dbReference type="Pfam" id="PF04452">
    <property type="entry name" value="Methyltrans_RNA"/>
    <property type="match status" value="1"/>
</dbReference>
<keyword evidence="5 10" id="KW-0489">Methyltransferase</keyword>
<dbReference type="InterPro" id="IPR046886">
    <property type="entry name" value="RsmE_MTase_dom"/>
</dbReference>
<sequence length="258" mass="27927">MRTAAVSGTIAASVPGAPRMNLILLTQADFVADDRVVLRDRRLTHMLEVHQPTAGDTLRVGMLNGEVGQGQLLSLDPLSAELAVRFNQAPPCALPMSLVLALPRPKMLKRTLQSIASMGVKDIWLINSYRVDKSYWGSPLLSEEAIQEQLMLGLEQAGDTVLPQVHLRKRFKPFVEDELPALAANKRALLAHPYNASPCPAPSTAPTLLAVGPEGGFIQYEVDKLIAAGLSPIHLGPRILRVETAVPVLLAKLFPVFA</sequence>
<evidence type="ECO:0000313" key="12">
    <source>
        <dbReference type="EMBL" id="GGB87346.1"/>
    </source>
</evidence>
<accession>A0ABQ1K3U2</accession>
<keyword evidence="6 10" id="KW-0808">Transferase</keyword>
<evidence type="ECO:0000256" key="2">
    <source>
        <dbReference type="ARBA" id="ARBA00005528"/>
    </source>
</evidence>
<evidence type="ECO:0000256" key="7">
    <source>
        <dbReference type="ARBA" id="ARBA00022691"/>
    </source>
</evidence>
<evidence type="ECO:0000256" key="9">
    <source>
        <dbReference type="ARBA" id="ARBA00047944"/>
    </source>
</evidence>
<feature type="domain" description="Ribosomal RNA small subunit methyltransferase E methyltransferase" evidence="11">
    <location>
        <begin position="93"/>
        <end position="252"/>
    </location>
</feature>
<dbReference type="InterPro" id="IPR029026">
    <property type="entry name" value="tRNA_m1G_MTases_N"/>
</dbReference>
<evidence type="ECO:0000256" key="8">
    <source>
        <dbReference type="ARBA" id="ARBA00025699"/>
    </source>
</evidence>
<evidence type="ECO:0000256" key="5">
    <source>
        <dbReference type="ARBA" id="ARBA00022603"/>
    </source>
</evidence>
<keyword evidence="13" id="KW-1185">Reference proteome</keyword>
<protein>
    <recommendedName>
        <fullName evidence="10">Ribosomal RNA small subunit methyltransferase E</fullName>
        <ecNumber evidence="10">2.1.1.193</ecNumber>
    </recommendedName>
</protein>
<dbReference type="SUPFAM" id="SSF75217">
    <property type="entry name" value="alpha/beta knot"/>
    <property type="match status" value="1"/>
</dbReference>
<dbReference type="Gene3D" id="3.40.1280.10">
    <property type="match status" value="1"/>
</dbReference>
<proteinExistence type="inferred from homology"/>
<keyword evidence="3 10" id="KW-0963">Cytoplasm</keyword>
<dbReference type="PANTHER" id="PTHR30027">
    <property type="entry name" value="RIBOSOMAL RNA SMALL SUBUNIT METHYLTRANSFERASE E"/>
    <property type="match status" value="1"/>
</dbReference>
<dbReference type="NCBIfam" id="TIGR00046">
    <property type="entry name" value="RsmE family RNA methyltransferase"/>
    <property type="match status" value="1"/>
</dbReference>
<comment type="function">
    <text evidence="8 10">Specifically methylates the N3 position of the uracil ring of uridine 1498 (m3U1498) in 16S rRNA. Acts on the fully assembled 30S ribosomal subunit.</text>
</comment>
<dbReference type="GO" id="GO:0032259">
    <property type="term" value="P:methylation"/>
    <property type="evidence" value="ECO:0007669"/>
    <property type="project" value="UniProtKB-KW"/>
</dbReference>
<dbReference type="InterPro" id="IPR029028">
    <property type="entry name" value="Alpha/beta_knot_MTases"/>
</dbReference>
<dbReference type="CDD" id="cd18084">
    <property type="entry name" value="RsmE-like"/>
    <property type="match status" value="1"/>
</dbReference>
<reference evidence="13" key="1">
    <citation type="journal article" date="2019" name="Int. J. Syst. Evol. Microbiol.">
        <title>The Global Catalogue of Microorganisms (GCM) 10K type strain sequencing project: providing services to taxonomists for standard genome sequencing and annotation.</title>
        <authorList>
            <consortium name="The Broad Institute Genomics Platform"/>
            <consortium name="The Broad Institute Genome Sequencing Center for Infectious Disease"/>
            <person name="Wu L."/>
            <person name="Ma J."/>
        </authorList>
    </citation>
    <scope>NUCLEOTIDE SEQUENCE [LARGE SCALE GENOMIC DNA]</scope>
    <source>
        <strain evidence="13">CGMCC 1.15341</strain>
    </source>
</reference>
<evidence type="ECO:0000256" key="10">
    <source>
        <dbReference type="PIRNR" id="PIRNR015601"/>
    </source>
</evidence>
<comment type="caution">
    <text evidence="12">The sequence shown here is derived from an EMBL/GenBank/DDBJ whole genome shotgun (WGS) entry which is preliminary data.</text>
</comment>
<keyword evidence="4 10" id="KW-0698">rRNA processing</keyword>